<gene>
    <name evidence="1" type="ORF">PsorP6_016158</name>
</gene>
<organism evidence="1 2">
    <name type="scientific">Peronosclerospora sorghi</name>
    <dbReference type="NCBI Taxonomy" id="230839"/>
    <lineage>
        <taxon>Eukaryota</taxon>
        <taxon>Sar</taxon>
        <taxon>Stramenopiles</taxon>
        <taxon>Oomycota</taxon>
        <taxon>Peronosporomycetes</taxon>
        <taxon>Peronosporales</taxon>
        <taxon>Peronosporaceae</taxon>
        <taxon>Peronosclerospora</taxon>
    </lineage>
</organism>
<comment type="caution">
    <text evidence="1">The sequence shown here is derived from an EMBL/GenBank/DDBJ whole genome shotgun (WGS) entry which is preliminary data.</text>
</comment>
<proteinExistence type="predicted"/>
<evidence type="ECO:0000313" key="1">
    <source>
        <dbReference type="EMBL" id="KAI9908642.1"/>
    </source>
</evidence>
<accession>A0ACC0VQS4</accession>
<dbReference type="EMBL" id="CM047587">
    <property type="protein sequence ID" value="KAI9908642.1"/>
    <property type="molecule type" value="Genomic_DNA"/>
</dbReference>
<keyword evidence="2" id="KW-1185">Reference proteome</keyword>
<evidence type="ECO:0000313" key="2">
    <source>
        <dbReference type="Proteomes" id="UP001163321"/>
    </source>
</evidence>
<sequence length="277" mass="28722">MGSATRLLVGMLALISLFPRARADTSSPLTLSPDTSSLLLSRREEPRATIGSTDNPTDQDSSVLDPALTITDTSSNDSGTGSNEDAPPPPSPRDAAPSSNIDRTTNDSYVHATSTTPSAPPSKSSTAPADAMSNKDGGLRSHRATSVATVVPIGIGSLACLGAVILFVKYKRLRTDATFNERSGRRSSEYKGASFEPTHSSARAAHVGSIDLNASAHTGGPTTSSAGSMSPFCTTRCTGRVSSPIPSTSATNMEFQDTSSRQDGSELKPTTFDDAPL</sequence>
<name>A0ACC0VQS4_9STRA</name>
<dbReference type="Proteomes" id="UP001163321">
    <property type="component" value="Chromosome 8"/>
</dbReference>
<reference evidence="1 2" key="1">
    <citation type="journal article" date="2022" name="bioRxiv">
        <title>The genome of the oomycete Peronosclerospora sorghi, a cosmopolitan pathogen of maize and sorghum, is inflated with dispersed pseudogenes.</title>
        <authorList>
            <person name="Fletcher K."/>
            <person name="Martin F."/>
            <person name="Isakeit T."/>
            <person name="Cavanaugh K."/>
            <person name="Magill C."/>
            <person name="Michelmore R."/>
        </authorList>
    </citation>
    <scope>NUCLEOTIDE SEQUENCE [LARGE SCALE GENOMIC DNA]</scope>
    <source>
        <strain evidence="1">P6</strain>
    </source>
</reference>
<protein>
    <submittedName>
        <fullName evidence="1">Uncharacterized protein</fullName>
    </submittedName>
</protein>